<gene>
    <name evidence="2" type="ORF">KIH39_25675</name>
</gene>
<keyword evidence="3" id="KW-1185">Reference proteome</keyword>
<protein>
    <submittedName>
        <fullName evidence="2">Uncharacterized protein</fullName>
    </submittedName>
</protein>
<organism evidence="2 3">
    <name type="scientific">Telmatocola sphagniphila</name>
    <dbReference type="NCBI Taxonomy" id="1123043"/>
    <lineage>
        <taxon>Bacteria</taxon>
        <taxon>Pseudomonadati</taxon>
        <taxon>Planctomycetota</taxon>
        <taxon>Planctomycetia</taxon>
        <taxon>Gemmatales</taxon>
        <taxon>Gemmataceae</taxon>
    </lineage>
</organism>
<evidence type="ECO:0000256" key="1">
    <source>
        <dbReference type="SAM" id="MobiDB-lite"/>
    </source>
</evidence>
<feature type="region of interest" description="Disordered" evidence="1">
    <location>
        <begin position="114"/>
        <end position="133"/>
    </location>
</feature>
<accession>A0A8E6EV29</accession>
<evidence type="ECO:0000313" key="3">
    <source>
        <dbReference type="Proteomes" id="UP000676194"/>
    </source>
</evidence>
<proteinExistence type="predicted"/>
<evidence type="ECO:0000313" key="2">
    <source>
        <dbReference type="EMBL" id="QVL32185.1"/>
    </source>
</evidence>
<dbReference type="EMBL" id="CP074694">
    <property type="protein sequence ID" value="QVL32185.1"/>
    <property type="molecule type" value="Genomic_DNA"/>
</dbReference>
<sequence>MSDETEKLKGLLGFTPQSAGIDRDAIIFAAGRAAANRSRHWKYIASLLAGTQALTLALLMVPAKVPQGTVAPVNTSNQELVKGQTELPIPDPSAFWVLHQHASDGTVEATNFTADSVSSEAPLSMRSRPEQIQ</sequence>
<name>A0A8E6EV29_9BACT</name>
<dbReference type="Proteomes" id="UP000676194">
    <property type="component" value="Chromosome"/>
</dbReference>
<dbReference type="RefSeq" id="WP_213496898.1">
    <property type="nucleotide sequence ID" value="NZ_CP074694.1"/>
</dbReference>
<dbReference type="KEGG" id="tsph:KIH39_25675"/>
<dbReference type="AlphaFoldDB" id="A0A8E6EV29"/>
<reference evidence="2" key="1">
    <citation type="submission" date="2021-05" db="EMBL/GenBank/DDBJ databases">
        <title>Complete genome sequence of the cellulolytic planctomycete Telmatocola sphagniphila SP2T and characterization of the first cellulase from planctomycetes.</title>
        <authorList>
            <person name="Rakitin A.L."/>
            <person name="Beletsky A.V."/>
            <person name="Naumoff D.G."/>
            <person name="Kulichevskaya I.S."/>
            <person name="Mardanov A.V."/>
            <person name="Ravin N.V."/>
            <person name="Dedysh S.N."/>
        </authorList>
    </citation>
    <scope>NUCLEOTIDE SEQUENCE</scope>
    <source>
        <strain evidence="2">SP2T</strain>
    </source>
</reference>